<protein>
    <recommendedName>
        <fullName evidence="3">LigA protein</fullName>
    </recommendedName>
</protein>
<evidence type="ECO:0000313" key="2">
    <source>
        <dbReference type="Proteomes" id="UP001595833"/>
    </source>
</evidence>
<evidence type="ECO:0008006" key="3">
    <source>
        <dbReference type="Google" id="ProtNLM"/>
    </source>
</evidence>
<name>A0ABV9XQY5_9PSEU</name>
<dbReference type="EMBL" id="JBHSJB010000003">
    <property type="protein sequence ID" value="MFC5052348.1"/>
    <property type="molecule type" value="Genomic_DNA"/>
</dbReference>
<organism evidence="1 2">
    <name type="scientific">Saccharothrix xinjiangensis</name>
    <dbReference type="NCBI Taxonomy" id="204798"/>
    <lineage>
        <taxon>Bacteria</taxon>
        <taxon>Bacillati</taxon>
        <taxon>Actinomycetota</taxon>
        <taxon>Actinomycetes</taxon>
        <taxon>Pseudonocardiales</taxon>
        <taxon>Pseudonocardiaceae</taxon>
        <taxon>Saccharothrix</taxon>
    </lineage>
</organism>
<gene>
    <name evidence="1" type="ORF">ACFPFM_01125</name>
</gene>
<sequence length="320" mass="35177">MARTSLTEQLVDLRRSYTGENTSQATPAVKAVLRGLPRAGRERVVEALRGRADARGPFLPDAEGHDQRTLECVLLRVGLDAASHLQLRPPASMVRPAHAFRAVEPLPHPRLHLTEHALGPLLYELLPRRDGDWVAGVPGLRATRHPRSVELRLIGLDAAAHVAGVDDRAWAEGLRYVRNLMEGRELRGDFVDGPLTTAEREHLDETPHPTGAGSLVLRRYHLFADAPWVRVAGRGGQLWVEWPEGLGVTRVADRLLHPVFGLPEAVETPGGPGELGVSTGWYDVFLREVQPPDPANEPALAAMEWPRGVTGWWEPPHEAG</sequence>
<evidence type="ECO:0000313" key="1">
    <source>
        <dbReference type="EMBL" id="MFC5052348.1"/>
    </source>
</evidence>
<accession>A0ABV9XQY5</accession>
<reference evidence="2" key="1">
    <citation type="journal article" date="2019" name="Int. J. Syst. Evol. Microbiol.">
        <title>The Global Catalogue of Microorganisms (GCM) 10K type strain sequencing project: providing services to taxonomists for standard genome sequencing and annotation.</title>
        <authorList>
            <consortium name="The Broad Institute Genomics Platform"/>
            <consortium name="The Broad Institute Genome Sequencing Center for Infectious Disease"/>
            <person name="Wu L."/>
            <person name="Ma J."/>
        </authorList>
    </citation>
    <scope>NUCLEOTIDE SEQUENCE [LARGE SCALE GENOMIC DNA]</scope>
    <source>
        <strain evidence="2">KCTC 12848</strain>
    </source>
</reference>
<proteinExistence type="predicted"/>
<comment type="caution">
    <text evidence="1">The sequence shown here is derived from an EMBL/GenBank/DDBJ whole genome shotgun (WGS) entry which is preliminary data.</text>
</comment>
<dbReference type="Proteomes" id="UP001595833">
    <property type="component" value="Unassembled WGS sequence"/>
</dbReference>
<dbReference type="RefSeq" id="WP_344034846.1">
    <property type="nucleotide sequence ID" value="NZ_BAAAKE010000002.1"/>
</dbReference>
<keyword evidence="2" id="KW-1185">Reference proteome</keyword>